<dbReference type="PANTHER" id="PTHR43214:SF41">
    <property type="entry name" value="NITRATE_NITRITE RESPONSE REGULATOR PROTEIN NARP"/>
    <property type="match status" value="1"/>
</dbReference>
<dbReference type="Gene3D" id="3.40.50.2300">
    <property type="match status" value="1"/>
</dbReference>
<evidence type="ECO:0000259" key="5">
    <source>
        <dbReference type="PROSITE" id="PS50110"/>
    </source>
</evidence>
<dbReference type="SMART" id="SM00448">
    <property type="entry name" value="REC"/>
    <property type="match status" value="1"/>
</dbReference>
<dbReference type="GO" id="GO:0000160">
    <property type="term" value="P:phosphorelay signal transduction system"/>
    <property type="evidence" value="ECO:0007669"/>
    <property type="project" value="InterPro"/>
</dbReference>
<organism evidence="6 7">
    <name type="scientific">Zunongwangia profunda</name>
    <dbReference type="NCBI Taxonomy" id="398743"/>
    <lineage>
        <taxon>Bacteria</taxon>
        <taxon>Pseudomonadati</taxon>
        <taxon>Bacteroidota</taxon>
        <taxon>Flavobacteriia</taxon>
        <taxon>Flavobacteriales</taxon>
        <taxon>Flavobacteriaceae</taxon>
        <taxon>Zunongwangia</taxon>
    </lineage>
</organism>
<keyword evidence="4" id="KW-0597">Phosphoprotein</keyword>
<dbReference type="AlphaFoldDB" id="A0A3D5J779"/>
<keyword evidence="1" id="KW-0805">Transcription regulation</keyword>
<evidence type="ECO:0000313" key="7">
    <source>
        <dbReference type="Proteomes" id="UP000264330"/>
    </source>
</evidence>
<protein>
    <submittedName>
        <fullName evidence="6">DNA-binding response regulator</fullName>
    </submittedName>
</protein>
<evidence type="ECO:0000313" key="6">
    <source>
        <dbReference type="EMBL" id="HCV83262.1"/>
    </source>
</evidence>
<keyword evidence="3" id="KW-0804">Transcription</keyword>
<dbReference type="EMBL" id="DPMF01000447">
    <property type="protein sequence ID" value="HCV83262.1"/>
    <property type="molecule type" value="Genomic_DNA"/>
</dbReference>
<reference evidence="6 7" key="1">
    <citation type="journal article" date="2018" name="Nat. Biotechnol.">
        <title>A standardized bacterial taxonomy based on genome phylogeny substantially revises the tree of life.</title>
        <authorList>
            <person name="Parks D.H."/>
            <person name="Chuvochina M."/>
            <person name="Waite D.W."/>
            <person name="Rinke C."/>
            <person name="Skarshewski A."/>
            <person name="Chaumeil P.A."/>
            <person name="Hugenholtz P."/>
        </authorList>
    </citation>
    <scope>NUCLEOTIDE SEQUENCE [LARGE SCALE GENOMIC DNA]</scope>
    <source>
        <strain evidence="6">UBA9359</strain>
    </source>
</reference>
<accession>A0A3D5J779</accession>
<evidence type="ECO:0000256" key="4">
    <source>
        <dbReference type="PROSITE-ProRule" id="PRU00169"/>
    </source>
</evidence>
<evidence type="ECO:0000256" key="3">
    <source>
        <dbReference type="ARBA" id="ARBA00023163"/>
    </source>
</evidence>
<name>A0A3D5J779_9FLAO</name>
<dbReference type="Pfam" id="PF00072">
    <property type="entry name" value="Response_reg"/>
    <property type="match status" value="1"/>
</dbReference>
<sequence length="219" mass="24836">MRTIKILLIDDHPLILEGYQNVLNRLEIADIKFVIETSDNCDQAWQKIVSENYDVVFLDINFPVAENSRFISGEDLGAEIKKEFGNTIKLAILTVIEDALRVQNILRNVNPDGFLVKGETNSEELITCLKKVITYPPFYGATISKILQSGVLNPQVIDEIDRQILHQLSLGTKTKDIPLHVHLSLRAVEDRKRRLKEIMDVQQGGNKALLEKARKSGYI</sequence>
<dbReference type="GO" id="GO:0003677">
    <property type="term" value="F:DNA binding"/>
    <property type="evidence" value="ECO:0007669"/>
    <property type="project" value="UniProtKB-KW"/>
</dbReference>
<proteinExistence type="predicted"/>
<dbReference type="Proteomes" id="UP000264330">
    <property type="component" value="Unassembled WGS sequence"/>
</dbReference>
<dbReference type="SUPFAM" id="SSF52172">
    <property type="entry name" value="CheY-like"/>
    <property type="match status" value="1"/>
</dbReference>
<feature type="domain" description="Response regulatory" evidence="5">
    <location>
        <begin position="5"/>
        <end position="132"/>
    </location>
</feature>
<comment type="caution">
    <text evidence="6">The sequence shown here is derived from an EMBL/GenBank/DDBJ whole genome shotgun (WGS) entry which is preliminary data.</text>
</comment>
<dbReference type="InterPro" id="IPR039420">
    <property type="entry name" value="WalR-like"/>
</dbReference>
<evidence type="ECO:0000256" key="1">
    <source>
        <dbReference type="ARBA" id="ARBA00023015"/>
    </source>
</evidence>
<dbReference type="PROSITE" id="PS50110">
    <property type="entry name" value="RESPONSE_REGULATORY"/>
    <property type="match status" value="1"/>
</dbReference>
<gene>
    <name evidence="6" type="ORF">DGQ38_19680</name>
</gene>
<dbReference type="InterPro" id="IPR001789">
    <property type="entry name" value="Sig_transdc_resp-reg_receiver"/>
</dbReference>
<feature type="modified residue" description="4-aspartylphosphate" evidence="4">
    <location>
        <position position="59"/>
    </location>
</feature>
<dbReference type="PANTHER" id="PTHR43214">
    <property type="entry name" value="TWO-COMPONENT RESPONSE REGULATOR"/>
    <property type="match status" value="1"/>
</dbReference>
<keyword evidence="2 6" id="KW-0238">DNA-binding</keyword>
<dbReference type="InterPro" id="IPR011006">
    <property type="entry name" value="CheY-like_superfamily"/>
</dbReference>
<evidence type="ECO:0000256" key="2">
    <source>
        <dbReference type="ARBA" id="ARBA00023125"/>
    </source>
</evidence>